<protein>
    <submittedName>
        <fullName evidence="2">BA75_00767T0</fullName>
    </submittedName>
</protein>
<dbReference type="PANTHER" id="PTHR28164">
    <property type="entry name" value="PROTEIN STB3"/>
    <property type="match status" value="1"/>
</dbReference>
<dbReference type="InterPro" id="IPR018818">
    <property type="entry name" value="Stb3"/>
</dbReference>
<dbReference type="OrthoDB" id="5391991at2759"/>
<feature type="compositionally biased region" description="Polar residues" evidence="1">
    <location>
        <begin position="340"/>
        <end position="378"/>
    </location>
</feature>
<feature type="compositionally biased region" description="Basic and acidic residues" evidence="1">
    <location>
        <begin position="13"/>
        <end position="32"/>
    </location>
</feature>
<feature type="region of interest" description="Disordered" evidence="1">
    <location>
        <begin position="255"/>
        <end position="284"/>
    </location>
</feature>
<dbReference type="Pfam" id="PF10330">
    <property type="entry name" value="Stb3"/>
    <property type="match status" value="1"/>
</dbReference>
<feature type="compositionally biased region" description="Acidic residues" evidence="1">
    <location>
        <begin position="222"/>
        <end position="241"/>
    </location>
</feature>
<sequence length="439" mass="48055">MSDSREVSPSYDSKSETKHDKPFKSKQSKDQHVLLSTSSPEGIAAAQQVTPARLASLLMENGPLPIRHITAHLSKQISGFQYLSLSKQRRLIISALDSGDVESNCIFEKVGWGQWAAKVVDHQTALEKLRAAQQQQQSSGDHSASKREQRDFKKKSSSPSYLDNPAKGTSSSWNVRRESITNPANDPHNVNLPLSPHFGSLKNSVEARQSSLDQAIESSTSSDDDLYDNENAIDEDDNSDDEAVFSFDDESKFSSRVPIKQMMRRHSSHLTTPRSGIHKPRRSRLNSFNANPIEATLDGNSLEGGLDAAAIPDSFGIRRRPRASFSNASSLSRQSFLRTALSPTRNPGAVYSSTSNNASTARHSTSSVNNIPNAPPNTHHSETDEEDWESMGAASLRRGSVLTPPTPYLIRSPQTNVASTASNSKEEIAVMALMDLQSV</sequence>
<name>A0A1B2J5Q7_PICPA</name>
<dbReference type="AlphaFoldDB" id="A0A1B2J5Q7"/>
<feature type="region of interest" description="Disordered" evidence="1">
    <location>
        <begin position="340"/>
        <end position="407"/>
    </location>
</feature>
<feature type="compositionally biased region" description="Polar residues" evidence="1">
    <location>
        <begin position="132"/>
        <end position="142"/>
    </location>
</feature>
<feature type="region of interest" description="Disordered" evidence="1">
    <location>
        <begin position="205"/>
        <end position="241"/>
    </location>
</feature>
<accession>A0A1B2J5Q7</accession>
<feature type="region of interest" description="Disordered" evidence="1">
    <location>
        <begin position="129"/>
        <end position="174"/>
    </location>
</feature>
<evidence type="ECO:0000313" key="3">
    <source>
        <dbReference type="Proteomes" id="UP000094565"/>
    </source>
</evidence>
<evidence type="ECO:0000313" key="2">
    <source>
        <dbReference type="EMBL" id="ANZ73302.1"/>
    </source>
</evidence>
<proteinExistence type="predicted"/>
<feature type="region of interest" description="Disordered" evidence="1">
    <location>
        <begin position="1"/>
        <end position="37"/>
    </location>
</feature>
<gene>
    <name evidence="2" type="primary">STB3</name>
    <name evidence="2" type="ORF">ATY40_BA7500767</name>
</gene>
<organism evidence="2 3">
    <name type="scientific">Komagataella pastoris</name>
    <name type="common">Yeast</name>
    <name type="synonym">Pichia pastoris</name>
    <dbReference type="NCBI Taxonomy" id="4922"/>
    <lineage>
        <taxon>Eukaryota</taxon>
        <taxon>Fungi</taxon>
        <taxon>Dikarya</taxon>
        <taxon>Ascomycota</taxon>
        <taxon>Saccharomycotina</taxon>
        <taxon>Pichiomycetes</taxon>
        <taxon>Pichiales</taxon>
        <taxon>Pichiaceae</taxon>
        <taxon>Komagataella</taxon>
    </lineage>
</organism>
<feature type="compositionally biased region" description="Polar residues" evidence="1">
    <location>
        <begin position="157"/>
        <end position="174"/>
    </location>
</feature>
<dbReference type="GO" id="GO:0000432">
    <property type="term" value="P:positive regulation of transcription from RNA polymerase II promoter by glucose"/>
    <property type="evidence" value="ECO:0007669"/>
    <property type="project" value="TreeGrafter"/>
</dbReference>
<dbReference type="Proteomes" id="UP000094565">
    <property type="component" value="Chromosome 1"/>
</dbReference>
<evidence type="ECO:0000256" key="1">
    <source>
        <dbReference type="SAM" id="MobiDB-lite"/>
    </source>
</evidence>
<feature type="compositionally biased region" description="Polar residues" evidence="1">
    <location>
        <begin position="205"/>
        <end position="221"/>
    </location>
</feature>
<dbReference type="EMBL" id="CP014584">
    <property type="protein sequence ID" value="ANZ73302.1"/>
    <property type="molecule type" value="Genomic_DNA"/>
</dbReference>
<reference evidence="2 3" key="1">
    <citation type="submission" date="2016-02" db="EMBL/GenBank/DDBJ databases">
        <title>Comparative genomic and transcriptomic foundation for Pichia pastoris.</title>
        <authorList>
            <person name="Love K.R."/>
            <person name="Shah K.A."/>
            <person name="Whittaker C.A."/>
            <person name="Wu J."/>
            <person name="Bartlett M.C."/>
            <person name="Ma D."/>
            <person name="Leeson R.L."/>
            <person name="Priest M."/>
            <person name="Young S.K."/>
            <person name="Love J.C."/>
        </authorList>
    </citation>
    <scope>NUCLEOTIDE SEQUENCE [LARGE SCALE GENOMIC DNA]</scope>
    <source>
        <strain evidence="2 3">ATCC 28485</strain>
    </source>
</reference>
<dbReference type="GO" id="GO:0005634">
    <property type="term" value="C:nucleus"/>
    <property type="evidence" value="ECO:0007669"/>
    <property type="project" value="TreeGrafter"/>
</dbReference>
<dbReference type="PANTHER" id="PTHR28164:SF1">
    <property type="entry name" value="PROTEIN STB3"/>
    <property type="match status" value="1"/>
</dbReference>
<dbReference type="GO" id="GO:0043565">
    <property type="term" value="F:sequence-specific DNA binding"/>
    <property type="evidence" value="ECO:0007669"/>
    <property type="project" value="TreeGrafter"/>
</dbReference>
<keyword evidence="3" id="KW-1185">Reference proteome</keyword>